<gene>
    <name evidence="12" type="ORF">DC487_01455</name>
</gene>
<organism evidence="12 13">
    <name type="scientific">Sphingobacterium corticibacter</name>
    <dbReference type="NCBI Taxonomy" id="2171749"/>
    <lineage>
        <taxon>Bacteria</taxon>
        <taxon>Pseudomonadati</taxon>
        <taxon>Bacteroidota</taxon>
        <taxon>Sphingobacteriia</taxon>
        <taxon>Sphingobacteriales</taxon>
        <taxon>Sphingobacteriaceae</taxon>
        <taxon>Sphingobacterium</taxon>
    </lineage>
</organism>
<name>A0A2T8HLY4_9SPHI</name>
<dbReference type="Gene3D" id="2.60.40.1120">
    <property type="entry name" value="Carboxypeptidase-like, regulatory domain"/>
    <property type="match status" value="1"/>
</dbReference>
<evidence type="ECO:0000256" key="5">
    <source>
        <dbReference type="ARBA" id="ARBA00023077"/>
    </source>
</evidence>
<comment type="similarity">
    <text evidence="8 9">Belongs to the TonB-dependent receptor family.</text>
</comment>
<keyword evidence="4 8" id="KW-0812">Transmembrane</keyword>
<dbReference type="InterPro" id="IPR037066">
    <property type="entry name" value="Plug_dom_sf"/>
</dbReference>
<dbReference type="InterPro" id="IPR000531">
    <property type="entry name" value="Beta-barrel_TonB"/>
</dbReference>
<keyword evidence="7 8" id="KW-0998">Cell outer membrane</keyword>
<dbReference type="InterPro" id="IPR023996">
    <property type="entry name" value="TonB-dep_OMP_SusC/RagA"/>
</dbReference>
<evidence type="ECO:0000256" key="6">
    <source>
        <dbReference type="ARBA" id="ARBA00023136"/>
    </source>
</evidence>
<dbReference type="EMBL" id="QDKG01000001">
    <property type="protein sequence ID" value="PVH26322.1"/>
    <property type="molecule type" value="Genomic_DNA"/>
</dbReference>
<dbReference type="OrthoDB" id="9768177at2"/>
<dbReference type="GO" id="GO:0009279">
    <property type="term" value="C:cell outer membrane"/>
    <property type="evidence" value="ECO:0007669"/>
    <property type="project" value="UniProtKB-SubCell"/>
</dbReference>
<dbReference type="Pfam" id="PF00593">
    <property type="entry name" value="TonB_dep_Rec_b-barrel"/>
    <property type="match status" value="1"/>
</dbReference>
<feature type="domain" description="TonB-dependent receptor-like beta-barrel" evidence="10">
    <location>
        <begin position="437"/>
        <end position="894"/>
    </location>
</feature>
<evidence type="ECO:0000256" key="9">
    <source>
        <dbReference type="RuleBase" id="RU003357"/>
    </source>
</evidence>
<dbReference type="NCBIfam" id="TIGR04057">
    <property type="entry name" value="SusC_RagA_signa"/>
    <property type="match status" value="1"/>
</dbReference>
<dbReference type="InterPro" id="IPR008969">
    <property type="entry name" value="CarboxyPept-like_regulatory"/>
</dbReference>
<keyword evidence="5 9" id="KW-0798">TonB box</keyword>
<evidence type="ECO:0000256" key="1">
    <source>
        <dbReference type="ARBA" id="ARBA00004571"/>
    </source>
</evidence>
<evidence type="ECO:0000256" key="2">
    <source>
        <dbReference type="ARBA" id="ARBA00022448"/>
    </source>
</evidence>
<keyword evidence="2 8" id="KW-0813">Transport</keyword>
<dbReference type="NCBIfam" id="TIGR04056">
    <property type="entry name" value="OMP_RagA_SusC"/>
    <property type="match status" value="1"/>
</dbReference>
<dbReference type="AlphaFoldDB" id="A0A2T8HLY4"/>
<accession>A0A2T8HLY4</accession>
<dbReference type="Pfam" id="PF13620">
    <property type="entry name" value="CarboxypepD_reg"/>
    <property type="match status" value="1"/>
</dbReference>
<dbReference type="InterPro" id="IPR039426">
    <property type="entry name" value="TonB-dep_rcpt-like"/>
</dbReference>
<sequence>MQPSPTFPIRFIISLYLVIPLIGYGQIDTKPIINATIYGRIIDSIDSVPIAGASIQLEGVTHTVVTDKDGSFRFVTGQQLPATVFIKSIGYEVRTVVISHVPFDIALQPLLNQFDDVVVTGYAAQSRRLYTGAASQIKSEALENRPAQSFDQLLGGQAAGVNIVQPSGALNATPVFRIRGINSITSSVYPLIIVDGVTVFTGSAGGDVGNNPLANINPEDIESMDVLKDASASAIYGSRAANGVLIITTKKGKLGTPSAGYNNWLSISRPFNLPPVLGVYDYIKLKNEARLNAGLSPGFVLGTDTQGNIIQTDWYNVAYQTAVSQNHHLYLSGAAPRTSYYASANFTDQNGIVRTNKFQQKGIRFNIDHQLHSRVNIGLSTGYTISQNEGPDTGAIGPNTIASSSGTDVNAQYIGDQPLARLTYILPPNVPIYLPNGDYNINQTNGNIGYGANDPALGVFNAYNLQTLLDHDTNKSASNSLLGSIYAEVEIFKSLKFRTLYGLNDLRVENTNFRNPMSGDGFATNGLASNNATRYQRANWTNTLIFTETFQADHHLNVLLGHEYIKTDIAGWGATRTGMSDPSFTSFQGGWLNIVPANNIQTENAIISYFTNINYAYKSKYLISINARRDGLSALADGNKWGNFGGGALGWNISEERFFKESTLSQSLNALKVRASYGVVGNSSLNDYAALSIYDASTYAGSPTLRFAQAGNPDLQWESSKKFNVGFDLGFLNNRVLVTGEYYRNNVDNLILSAPQASSLGIPGNAVTANVGSLYNQGFEFTIQANILQKGVFRWSANANLSTLKNRVTSLGDGGDIYPTSLSTFGIQNMTREGYSVGSIFAVQTDGVNPDNGNRIFINRNDERVQYDALNRSFSYLDGSVAPQIDNYGDGRIVGNSLPSYYGGINSNMYYKNFDLLVGIIFSGGNKLHNGTKATLSDQRYFNNGTFILDRWTAPGQITDVPKVVWGDSFSNGFSSSISSNVEDGSFAKLKNVAIGYQVPLKENFARHQISSLRIYAQATNLFTVTRYTGSDPEISINGNSINSGKDQNVPANAQVFSAGINIGF</sequence>
<proteinExistence type="inferred from homology"/>
<dbReference type="PROSITE" id="PS52016">
    <property type="entry name" value="TONB_DEPENDENT_REC_3"/>
    <property type="match status" value="1"/>
</dbReference>
<dbReference type="InterPro" id="IPR012910">
    <property type="entry name" value="Plug_dom"/>
</dbReference>
<protein>
    <submittedName>
        <fullName evidence="12">SusC/RagA family TonB-linked outer membrane protein</fullName>
    </submittedName>
</protein>
<evidence type="ECO:0000256" key="8">
    <source>
        <dbReference type="PROSITE-ProRule" id="PRU01360"/>
    </source>
</evidence>
<dbReference type="SUPFAM" id="SSF49464">
    <property type="entry name" value="Carboxypeptidase regulatory domain-like"/>
    <property type="match status" value="1"/>
</dbReference>
<evidence type="ECO:0000256" key="7">
    <source>
        <dbReference type="ARBA" id="ARBA00023237"/>
    </source>
</evidence>
<comment type="caution">
    <text evidence="12">The sequence shown here is derived from an EMBL/GenBank/DDBJ whole genome shotgun (WGS) entry which is preliminary data.</text>
</comment>
<dbReference type="SUPFAM" id="SSF56935">
    <property type="entry name" value="Porins"/>
    <property type="match status" value="1"/>
</dbReference>
<keyword evidence="6 8" id="KW-0472">Membrane</keyword>
<evidence type="ECO:0000259" key="10">
    <source>
        <dbReference type="Pfam" id="PF00593"/>
    </source>
</evidence>
<dbReference type="RefSeq" id="WP_116774188.1">
    <property type="nucleotide sequence ID" value="NZ_QDKG01000001.1"/>
</dbReference>
<evidence type="ECO:0000259" key="11">
    <source>
        <dbReference type="Pfam" id="PF07715"/>
    </source>
</evidence>
<dbReference type="Gene3D" id="2.170.130.10">
    <property type="entry name" value="TonB-dependent receptor, plug domain"/>
    <property type="match status" value="1"/>
</dbReference>
<feature type="domain" description="TonB-dependent receptor plug" evidence="11">
    <location>
        <begin position="131"/>
        <end position="244"/>
    </location>
</feature>
<keyword evidence="3 8" id="KW-1134">Transmembrane beta strand</keyword>
<comment type="subcellular location">
    <subcellularLocation>
        <location evidence="1 8">Cell outer membrane</location>
        <topology evidence="1 8">Multi-pass membrane protein</topology>
    </subcellularLocation>
</comment>
<evidence type="ECO:0000313" key="13">
    <source>
        <dbReference type="Proteomes" id="UP000245627"/>
    </source>
</evidence>
<keyword evidence="13" id="KW-1185">Reference proteome</keyword>
<evidence type="ECO:0000256" key="3">
    <source>
        <dbReference type="ARBA" id="ARBA00022452"/>
    </source>
</evidence>
<dbReference type="Gene3D" id="2.40.170.20">
    <property type="entry name" value="TonB-dependent receptor, beta-barrel domain"/>
    <property type="match status" value="1"/>
</dbReference>
<dbReference type="InterPro" id="IPR023997">
    <property type="entry name" value="TonB-dep_OMP_SusC/RagA_CS"/>
</dbReference>
<evidence type="ECO:0000313" key="12">
    <source>
        <dbReference type="EMBL" id="PVH26322.1"/>
    </source>
</evidence>
<reference evidence="12 13" key="1">
    <citation type="submission" date="2018-04" db="EMBL/GenBank/DDBJ databases">
        <title>Sphingobacterium cortibacter sp. nov.</title>
        <authorList>
            <person name="Li Y."/>
        </authorList>
    </citation>
    <scope>NUCLEOTIDE SEQUENCE [LARGE SCALE GENOMIC DNA]</scope>
    <source>
        <strain evidence="12 13">2c-3</strain>
    </source>
</reference>
<dbReference type="InterPro" id="IPR036942">
    <property type="entry name" value="Beta-barrel_TonB_sf"/>
</dbReference>
<evidence type="ECO:0000256" key="4">
    <source>
        <dbReference type="ARBA" id="ARBA00022692"/>
    </source>
</evidence>
<dbReference type="Pfam" id="PF07715">
    <property type="entry name" value="Plug"/>
    <property type="match status" value="1"/>
</dbReference>
<dbReference type="Proteomes" id="UP000245627">
    <property type="component" value="Unassembled WGS sequence"/>
</dbReference>